<name>A0A0X8FL18_9LACT</name>
<keyword evidence="2" id="KW-1185">Reference proteome</keyword>
<gene>
    <name evidence="1" type="ORF">AWM75_00635</name>
</gene>
<dbReference type="RefSeq" id="WP_067977246.1">
    <property type="nucleotide sequence ID" value="NZ_CP014163.1"/>
</dbReference>
<dbReference type="KEGG" id="auh:AWM75_00635"/>
<dbReference type="Proteomes" id="UP000062260">
    <property type="component" value="Chromosome"/>
</dbReference>
<sequence length="216" mass="24391">MANDTLVNGTLSIVASSRPDVEKIARFIATLQDDYYGPKISEDLTSLDYDQRIQPGDYDCYILDFPFTGQGRNSFSYTLEQILFSDLGENNPHQLNGMIQFNYKDYDPLAGQLCQCSACWFMRADQARLELDYERPIFYNVQELKDNGMLPETGFDFSELASLQEVVSRFGDELPLADLIALQEDLLAAGYGGLWFDLSEISPQATEMIKAAVIKQ</sequence>
<organism evidence="1 2">
    <name type="scientific">Aerococcus urinaehominis</name>
    <dbReference type="NCBI Taxonomy" id="128944"/>
    <lineage>
        <taxon>Bacteria</taxon>
        <taxon>Bacillati</taxon>
        <taxon>Bacillota</taxon>
        <taxon>Bacilli</taxon>
        <taxon>Lactobacillales</taxon>
        <taxon>Aerococcaceae</taxon>
        <taxon>Aerococcus</taxon>
    </lineage>
</organism>
<accession>A0A0X8FL18</accession>
<reference evidence="2" key="2">
    <citation type="submission" date="2016-01" db="EMBL/GenBank/DDBJ databases">
        <title>Six Aerococcus type strain genome sequencing and assembly using PacBio and Illumina Hiseq.</title>
        <authorList>
            <person name="Carkaci D."/>
            <person name="Dargis R."/>
            <person name="Nielsen X.C."/>
            <person name="Skovgaard O."/>
            <person name="Fuursted K."/>
            <person name="Christensen J.J."/>
        </authorList>
    </citation>
    <scope>NUCLEOTIDE SEQUENCE [LARGE SCALE GENOMIC DNA]</scope>
    <source>
        <strain evidence="2">CCUG42038B</strain>
    </source>
</reference>
<dbReference type="EMBL" id="CP014163">
    <property type="protein sequence ID" value="AMB98587.1"/>
    <property type="molecule type" value="Genomic_DNA"/>
</dbReference>
<dbReference type="AlphaFoldDB" id="A0A0X8FL18"/>
<evidence type="ECO:0000313" key="1">
    <source>
        <dbReference type="EMBL" id="AMB98587.1"/>
    </source>
</evidence>
<proteinExistence type="predicted"/>
<protein>
    <submittedName>
        <fullName evidence="1">Uncharacterized protein</fullName>
    </submittedName>
</protein>
<evidence type="ECO:0000313" key="2">
    <source>
        <dbReference type="Proteomes" id="UP000062260"/>
    </source>
</evidence>
<reference evidence="1 2" key="1">
    <citation type="journal article" date="2016" name="Genome Announc.">
        <title>Complete Genome Sequences of Aerococcus christensenii CCUG 28831T, Aerococcus sanguinicola CCUG 43001T, Aerococcus urinae CCUG 36881T, Aerococcus urinaeequi CCUG 28094T, Aerococcus urinaehominis CCUG 42038 BT, and Aerococcus viridans CCUG 4311T.</title>
        <authorList>
            <person name="Carkaci D."/>
            <person name="Dargis R."/>
            <person name="Nielsen X.C."/>
            <person name="Skovgaard O."/>
            <person name="Fuursted K."/>
            <person name="Christensen J.J."/>
        </authorList>
    </citation>
    <scope>NUCLEOTIDE SEQUENCE [LARGE SCALE GENOMIC DNA]</scope>
    <source>
        <strain evidence="1 2">CCUG42038B</strain>
    </source>
</reference>